<feature type="domain" description="DOMON" evidence="14">
    <location>
        <begin position="53"/>
        <end position="171"/>
    </location>
</feature>
<accession>A0AA88I677</accession>
<dbReference type="Pfam" id="PF01082">
    <property type="entry name" value="Cu2_monooxygen"/>
    <property type="match status" value="1"/>
</dbReference>
<keyword evidence="9" id="KW-0503">Monooxygenase</keyword>
<evidence type="ECO:0000256" key="10">
    <source>
        <dbReference type="ARBA" id="ARBA00023136"/>
    </source>
</evidence>
<evidence type="ECO:0000256" key="8">
    <source>
        <dbReference type="ARBA" id="ARBA00023008"/>
    </source>
</evidence>
<comment type="similarity">
    <text evidence="3">Belongs to the copper type II ascorbate-dependent monooxygenase family.</text>
</comment>
<dbReference type="GO" id="GO:0004500">
    <property type="term" value="F:dopamine beta-monooxygenase activity"/>
    <property type="evidence" value="ECO:0007669"/>
    <property type="project" value="InterPro"/>
</dbReference>
<dbReference type="AlphaFoldDB" id="A0AA88I677"/>
<dbReference type="InterPro" id="IPR000323">
    <property type="entry name" value="Cu2_ascorb_mOase_N"/>
</dbReference>
<evidence type="ECO:0000256" key="9">
    <source>
        <dbReference type="ARBA" id="ARBA00023033"/>
    </source>
</evidence>
<gene>
    <name evidence="15" type="ORF">QYM36_001383</name>
</gene>
<evidence type="ECO:0000256" key="4">
    <source>
        <dbReference type="ARBA" id="ARBA00022692"/>
    </source>
</evidence>
<evidence type="ECO:0000256" key="7">
    <source>
        <dbReference type="ARBA" id="ARBA00023002"/>
    </source>
</evidence>
<evidence type="ECO:0000256" key="11">
    <source>
        <dbReference type="ARBA" id="ARBA00023157"/>
    </source>
</evidence>
<dbReference type="InterPro" id="IPR045266">
    <property type="entry name" value="DOH_DOMON"/>
</dbReference>
<name>A0AA88I677_ARTSF</name>
<organism evidence="15 16">
    <name type="scientific">Artemia franciscana</name>
    <name type="common">Brine shrimp</name>
    <name type="synonym">Artemia sanfranciscana</name>
    <dbReference type="NCBI Taxonomy" id="6661"/>
    <lineage>
        <taxon>Eukaryota</taxon>
        <taxon>Metazoa</taxon>
        <taxon>Ecdysozoa</taxon>
        <taxon>Arthropoda</taxon>
        <taxon>Crustacea</taxon>
        <taxon>Branchiopoda</taxon>
        <taxon>Anostraca</taxon>
        <taxon>Artemiidae</taxon>
        <taxon>Artemia</taxon>
    </lineage>
</organism>
<keyword evidence="13" id="KW-0732">Signal</keyword>
<keyword evidence="11" id="KW-1015">Disulfide bond</keyword>
<keyword evidence="8" id="KW-0186">Copper</keyword>
<dbReference type="GO" id="GO:0042421">
    <property type="term" value="P:norepinephrine biosynthetic process"/>
    <property type="evidence" value="ECO:0007669"/>
    <property type="project" value="TreeGrafter"/>
</dbReference>
<dbReference type="InterPro" id="IPR036939">
    <property type="entry name" value="Cu2_ascorb_mOase_N_sf"/>
</dbReference>
<keyword evidence="16" id="KW-1185">Reference proteome</keyword>
<evidence type="ECO:0000256" key="6">
    <source>
        <dbReference type="ARBA" id="ARBA00022989"/>
    </source>
</evidence>
<dbReference type="PANTHER" id="PTHR10157">
    <property type="entry name" value="DOPAMINE BETA HYDROXYLASE RELATED"/>
    <property type="match status" value="1"/>
</dbReference>
<dbReference type="GO" id="GO:0030667">
    <property type="term" value="C:secretory granule membrane"/>
    <property type="evidence" value="ECO:0007669"/>
    <property type="project" value="TreeGrafter"/>
</dbReference>
<keyword evidence="6" id="KW-1133">Transmembrane helix</keyword>
<sequence length="593" mass="67909">MNLIWLIGSLLLASVSCLNTHRHLWKKITESLNTKNVREPHNKLYSLPMDDNGKFELKWTPLFNEEKVVFLLKAQLSKKSWIGIGFSDYGNLTGSDLCFYWEDWRGRGHMQDTRVLENGTLVVDDQQDCEGFQYSRHNNSLLLTFTRKWITCDPKDYKIEDGTVHVTYVTGPGPLFSLDGINVKDENHGFQRTRLLQVNGDEQEDSQYFDVLSNNAVIPPKETTYWCRVQKIPEVFKDKHHVIQFEANIQAENEGVVHHIEVFYCEVAETANLPLYSGPCDGTERPQTTQACKRVIAAWAMGAGPFSYPKEAGQTFGGSSFSRYIMLEVHYNNPRLKKGIVDNSGIRLYYTKKLRKHDAGIIELGLEYTDKMAIPPLQEEFVLSGYCVPECTAVGLPQNGITVFGSQLHTHLTGKRVMTRHIRNGRELPPLNQDLHYSPHFQEIRLLREPVNVLPGDSLITSCWYDTTHRKNVTLGGFSISDEMCVNYIHYYPKADLEVCKSSVSDQKLNDYFEFINSWEDQPTDTSRAISENYRAISWTPLRAKLLDDFYTHSAISMQCNKSDGNRFPGVWEGMNNVWPKLQVLDEDTNCEG</sequence>
<dbReference type="Pfam" id="PF03712">
    <property type="entry name" value="Cu2_monoox_C"/>
    <property type="match status" value="1"/>
</dbReference>
<evidence type="ECO:0000259" key="14">
    <source>
        <dbReference type="PROSITE" id="PS50836"/>
    </source>
</evidence>
<dbReference type="SUPFAM" id="SSF49742">
    <property type="entry name" value="PHM/PNGase F"/>
    <property type="match status" value="2"/>
</dbReference>
<dbReference type="Proteomes" id="UP001187531">
    <property type="component" value="Unassembled WGS sequence"/>
</dbReference>
<dbReference type="FunFam" id="2.60.120.230:FF:000001">
    <property type="entry name" value="Monooxygenase, DBH-like 1"/>
    <property type="match status" value="1"/>
</dbReference>
<dbReference type="PROSITE" id="PS50836">
    <property type="entry name" value="DOMON"/>
    <property type="match status" value="1"/>
</dbReference>
<reference evidence="15" key="1">
    <citation type="submission" date="2023-07" db="EMBL/GenBank/DDBJ databases">
        <title>Chromosome-level genome assembly of Artemia franciscana.</title>
        <authorList>
            <person name="Jo E."/>
        </authorList>
    </citation>
    <scope>NUCLEOTIDE SEQUENCE</scope>
    <source>
        <tissue evidence="15">Whole body</tissue>
    </source>
</reference>
<evidence type="ECO:0000256" key="1">
    <source>
        <dbReference type="ARBA" id="ARBA00001973"/>
    </source>
</evidence>
<dbReference type="InterPro" id="IPR014784">
    <property type="entry name" value="Cu2_ascorb_mOase-like_C"/>
</dbReference>
<dbReference type="InterPro" id="IPR028460">
    <property type="entry name" value="Tbh/DBH"/>
</dbReference>
<feature type="chain" id="PRO_5041714523" description="DOMON domain-containing protein" evidence="13">
    <location>
        <begin position="18"/>
        <end position="593"/>
    </location>
</feature>
<dbReference type="CDD" id="cd09631">
    <property type="entry name" value="DOMON_DOH"/>
    <property type="match status" value="1"/>
</dbReference>
<protein>
    <recommendedName>
        <fullName evidence="14">DOMON domain-containing protein</fullName>
    </recommendedName>
</protein>
<dbReference type="Pfam" id="PF03351">
    <property type="entry name" value="DOMON"/>
    <property type="match status" value="1"/>
</dbReference>
<dbReference type="InterPro" id="IPR000945">
    <property type="entry name" value="DBH-like"/>
</dbReference>
<proteinExistence type="inferred from homology"/>
<evidence type="ECO:0000256" key="5">
    <source>
        <dbReference type="ARBA" id="ARBA00022723"/>
    </source>
</evidence>
<dbReference type="GO" id="GO:0005507">
    <property type="term" value="F:copper ion binding"/>
    <property type="evidence" value="ECO:0007669"/>
    <property type="project" value="InterPro"/>
</dbReference>
<dbReference type="InterPro" id="IPR024548">
    <property type="entry name" value="Cu2_monoox_C"/>
</dbReference>
<dbReference type="PRINTS" id="PR00767">
    <property type="entry name" value="DBMONOXGNASE"/>
</dbReference>
<keyword evidence="5" id="KW-0479">Metal-binding</keyword>
<keyword evidence="10" id="KW-0472">Membrane</keyword>
<keyword evidence="7" id="KW-0560">Oxidoreductase</keyword>
<dbReference type="GO" id="GO:0005615">
    <property type="term" value="C:extracellular space"/>
    <property type="evidence" value="ECO:0007669"/>
    <property type="project" value="TreeGrafter"/>
</dbReference>
<keyword evidence="12" id="KW-0325">Glycoprotein</keyword>
<dbReference type="GO" id="GO:0042420">
    <property type="term" value="P:dopamine catabolic process"/>
    <property type="evidence" value="ECO:0007669"/>
    <property type="project" value="TreeGrafter"/>
</dbReference>
<dbReference type="InterPro" id="IPR008977">
    <property type="entry name" value="PHM/PNGase_F_dom_sf"/>
</dbReference>
<dbReference type="PANTHER" id="PTHR10157:SF29">
    <property type="entry name" value="DOPAMINE BETA-HYDROXYLASE"/>
    <property type="match status" value="1"/>
</dbReference>
<comment type="subcellular location">
    <subcellularLocation>
        <location evidence="2">Membrane</location>
        <topology evidence="2">Single-pass membrane protein</topology>
    </subcellularLocation>
</comment>
<dbReference type="GO" id="GO:0006589">
    <property type="term" value="P:octopamine biosynthetic process"/>
    <property type="evidence" value="ECO:0007669"/>
    <property type="project" value="TreeGrafter"/>
</dbReference>
<evidence type="ECO:0000256" key="2">
    <source>
        <dbReference type="ARBA" id="ARBA00004167"/>
    </source>
</evidence>
<keyword evidence="4" id="KW-0812">Transmembrane</keyword>
<dbReference type="SMART" id="SM00664">
    <property type="entry name" value="DoH"/>
    <property type="match status" value="1"/>
</dbReference>
<dbReference type="Gene3D" id="2.60.120.230">
    <property type="match status" value="1"/>
</dbReference>
<evidence type="ECO:0000313" key="16">
    <source>
        <dbReference type="Proteomes" id="UP001187531"/>
    </source>
</evidence>
<feature type="signal peptide" evidence="13">
    <location>
        <begin position="1"/>
        <end position="17"/>
    </location>
</feature>
<evidence type="ECO:0000256" key="13">
    <source>
        <dbReference type="SAM" id="SignalP"/>
    </source>
</evidence>
<comment type="cofactor">
    <cofactor evidence="1">
        <name>Cu(2+)</name>
        <dbReference type="ChEBI" id="CHEBI:29036"/>
    </cofactor>
</comment>
<dbReference type="InterPro" id="IPR005018">
    <property type="entry name" value="DOMON_domain"/>
</dbReference>
<dbReference type="EMBL" id="JAVRJZ010000003">
    <property type="protein sequence ID" value="KAK2724900.1"/>
    <property type="molecule type" value="Genomic_DNA"/>
</dbReference>
<evidence type="ECO:0000256" key="3">
    <source>
        <dbReference type="ARBA" id="ARBA00010676"/>
    </source>
</evidence>
<comment type="caution">
    <text evidence="15">The sequence shown here is derived from an EMBL/GenBank/DDBJ whole genome shotgun (WGS) entry which is preliminary data.</text>
</comment>
<evidence type="ECO:0000256" key="12">
    <source>
        <dbReference type="ARBA" id="ARBA00023180"/>
    </source>
</evidence>
<evidence type="ECO:0000313" key="15">
    <source>
        <dbReference type="EMBL" id="KAK2724900.1"/>
    </source>
</evidence>
<dbReference type="FunFam" id="2.60.120.310:FF:000004">
    <property type="entry name" value="DBH-like monooxygenase protein 1"/>
    <property type="match status" value="1"/>
</dbReference>
<dbReference type="Gene3D" id="2.60.120.310">
    <property type="entry name" value="Copper type II, ascorbate-dependent monooxygenase, N-terminal domain"/>
    <property type="match status" value="1"/>
</dbReference>